<feature type="compositionally biased region" description="Basic and acidic residues" evidence="2">
    <location>
        <begin position="1"/>
        <end position="15"/>
    </location>
</feature>
<feature type="region of interest" description="Disordered" evidence="2">
    <location>
        <begin position="1"/>
        <end position="27"/>
    </location>
</feature>
<evidence type="ECO:0000256" key="1">
    <source>
        <dbReference type="SAM" id="Coils"/>
    </source>
</evidence>
<keyword evidence="1" id="KW-0175">Coiled coil</keyword>
<sequence length="269" mass="30701">SLKDAEEGSDSKSDDIVNLTGSKVESSRNKELKKFDFITENGDHIHLTKEQIKTLKKIKESTKAEAAKHEVEVRKEELADLLGPDVVSKKGPITLKVYREDGISEVILNFKASDLHLGEWREPIKACPNRKGKGWSTIYEQIQTKMDYLYKAKAKLGIDVDKPLNEQDLIDKLNDLANKKRKRANDIHDYFRVNKRLKSSVLYEDHPDGTVLNEPGVGMIMFNSYHRHDFVTIKDFKDFPNEMLGTVQEIFIKVLALMIMPGPSVIFSL</sequence>
<evidence type="ECO:0000256" key="2">
    <source>
        <dbReference type="SAM" id="MobiDB-lite"/>
    </source>
</evidence>
<comment type="caution">
    <text evidence="3">The sequence shown here is derived from an EMBL/GenBank/DDBJ whole genome shotgun (WGS) entry which is preliminary data.</text>
</comment>
<dbReference type="EMBL" id="BQNB010018377">
    <property type="protein sequence ID" value="GJT73711.1"/>
    <property type="molecule type" value="Genomic_DNA"/>
</dbReference>
<feature type="non-terminal residue" evidence="3">
    <location>
        <position position="1"/>
    </location>
</feature>
<name>A0ABQ5GDH3_9ASTR</name>
<evidence type="ECO:0000313" key="3">
    <source>
        <dbReference type="EMBL" id="GJT73711.1"/>
    </source>
</evidence>
<accession>A0ABQ5GDH3</accession>
<proteinExistence type="predicted"/>
<protein>
    <submittedName>
        <fullName evidence="3">Uncharacterized protein</fullName>
    </submittedName>
</protein>
<dbReference type="Proteomes" id="UP001151760">
    <property type="component" value="Unassembled WGS sequence"/>
</dbReference>
<evidence type="ECO:0000313" key="4">
    <source>
        <dbReference type="Proteomes" id="UP001151760"/>
    </source>
</evidence>
<reference evidence="3" key="1">
    <citation type="journal article" date="2022" name="Int. J. Mol. Sci.">
        <title>Draft Genome of Tanacetum Coccineum: Genomic Comparison of Closely Related Tanacetum-Family Plants.</title>
        <authorList>
            <person name="Yamashiro T."/>
            <person name="Shiraishi A."/>
            <person name="Nakayama K."/>
            <person name="Satake H."/>
        </authorList>
    </citation>
    <scope>NUCLEOTIDE SEQUENCE</scope>
</reference>
<organism evidence="3 4">
    <name type="scientific">Tanacetum coccineum</name>
    <dbReference type="NCBI Taxonomy" id="301880"/>
    <lineage>
        <taxon>Eukaryota</taxon>
        <taxon>Viridiplantae</taxon>
        <taxon>Streptophyta</taxon>
        <taxon>Embryophyta</taxon>
        <taxon>Tracheophyta</taxon>
        <taxon>Spermatophyta</taxon>
        <taxon>Magnoliopsida</taxon>
        <taxon>eudicotyledons</taxon>
        <taxon>Gunneridae</taxon>
        <taxon>Pentapetalae</taxon>
        <taxon>asterids</taxon>
        <taxon>campanulids</taxon>
        <taxon>Asterales</taxon>
        <taxon>Asteraceae</taxon>
        <taxon>Asteroideae</taxon>
        <taxon>Anthemideae</taxon>
        <taxon>Anthemidinae</taxon>
        <taxon>Tanacetum</taxon>
    </lineage>
</organism>
<reference evidence="3" key="2">
    <citation type="submission" date="2022-01" db="EMBL/GenBank/DDBJ databases">
        <authorList>
            <person name="Yamashiro T."/>
            <person name="Shiraishi A."/>
            <person name="Satake H."/>
            <person name="Nakayama K."/>
        </authorList>
    </citation>
    <scope>NUCLEOTIDE SEQUENCE</scope>
</reference>
<feature type="coiled-coil region" evidence="1">
    <location>
        <begin position="52"/>
        <end position="79"/>
    </location>
</feature>
<gene>
    <name evidence="3" type="ORF">Tco_1032997</name>
</gene>
<keyword evidence="4" id="KW-1185">Reference proteome</keyword>